<dbReference type="GO" id="GO:0008835">
    <property type="term" value="F:diaminohydroxyphosphoribosylaminopyrimidine deaminase activity"/>
    <property type="evidence" value="ECO:0007669"/>
    <property type="project" value="TreeGrafter"/>
</dbReference>
<feature type="domain" description="CMP/dCMP-type deaminase" evidence="1">
    <location>
        <begin position="1"/>
        <end position="116"/>
    </location>
</feature>
<dbReference type="OrthoDB" id="9802676at2"/>
<evidence type="ECO:0000313" key="2">
    <source>
        <dbReference type="EMBL" id="TNY30906.1"/>
    </source>
</evidence>
<reference evidence="2 3" key="1">
    <citation type="submission" date="2019-06" db="EMBL/GenBank/DDBJ databases">
        <title>Genome of new Rhodobacteraceae sp. SM1903.</title>
        <authorList>
            <person name="Ren X."/>
        </authorList>
    </citation>
    <scope>NUCLEOTIDE SEQUENCE [LARGE SCALE GENOMIC DNA]</scope>
    <source>
        <strain evidence="2 3">SM1903</strain>
    </source>
</reference>
<dbReference type="Pfam" id="PF00383">
    <property type="entry name" value="dCMP_cyt_deam_1"/>
    <property type="match status" value="1"/>
</dbReference>
<dbReference type="CDD" id="cd01285">
    <property type="entry name" value="nucleoside_deaminase"/>
    <property type="match status" value="1"/>
</dbReference>
<dbReference type="RefSeq" id="WP_140197172.1">
    <property type="nucleotide sequence ID" value="NZ_CP065915.1"/>
</dbReference>
<name>A0A5C5G888_9RHOB</name>
<accession>A0A5C5G888</accession>
<organism evidence="2 3">
    <name type="scientific">Pelagovum pacificum</name>
    <dbReference type="NCBI Taxonomy" id="2588711"/>
    <lineage>
        <taxon>Bacteria</taxon>
        <taxon>Pseudomonadati</taxon>
        <taxon>Pseudomonadota</taxon>
        <taxon>Alphaproteobacteria</taxon>
        <taxon>Rhodobacterales</taxon>
        <taxon>Paracoccaceae</taxon>
        <taxon>Pelagovum</taxon>
    </lineage>
</organism>
<evidence type="ECO:0000259" key="1">
    <source>
        <dbReference type="PROSITE" id="PS51747"/>
    </source>
</evidence>
<dbReference type="AlphaFoldDB" id="A0A5C5G888"/>
<proteinExistence type="predicted"/>
<dbReference type="Proteomes" id="UP000314011">
    <property type="component" value="Unassembled WGS sequence"/>
</dbReference>
<sequence length="145" mass="16123">MTDADFIDGAVAQAMRGAEEGGVPVGATLRHGDRLVSEGRNRRQQEGTIILHGETDCLRQAGLYGAWSETEMCTTLSPCMMCAGTLVQFRVPRLVILDDVNFGGNEQFLRERGVEVEVRRHDRMISFFSEWKAAHPEIWNGDIGV</sequence>
<dbReference type="SUPFAM" id="SSF53927">
    <property type="entry name" value="Cytidine deaminase-like"/>
    <property type="match status" value="1"/>
</dbReference>
<gene>
    <name evidence="2" type="ORF">FHY64_17525</name>
</gene>
<evidence type="ECO:0000313" key="3">
    <source>
        <dbReference type="Proteomes" id="UP000314011"/>
    </source>
</evidence>
<dbReference type="Gene3D" id="3.40.140.10">
    <property type="entry name" value="Cytidine Deaminase, domain 2"/>
    <property type="match status" value="1"/>
</dbReference>
<keyword evidence="3" id="KW-1185">Reference proteome</keyword>
<comment type="caution">
    <text evidence="2">The sequence shown here is derived from an EMBL/GenBank/DDBJ whole genome shotgun (WGS) entry which is preliminary data.</text>
</comment>
<protein>
    <submittedName>
        <fullName evidence="2">Nucleoside deaminase</fullName>
    </submittedName>
</protein>
<dbReference type="PROSITE" id="PS51747">
    <property type="entry name" value="CYT_DCMP_DEAMINASES_2"/>
    <property type="match status" value="1"/>
</dbReference>
<dbReference type="PANTHER" id="PTHR11079:SF190">
    <property type="entry name" value="CYTOSINE DEAMINASE"/>
    <property type="match status" value="1"/>
</dbReference>
<dbReference type="InterPro" id="IPR002125">
    <property type="entry name" value="CMP_dCMP_dom"/>
</dbReference>
<dbReference type="EMBL" id="VFFF01000003">
    <property type="protein sequence ID" value="TNY30906.1"/>
    <property type="molecule type" value="Genomic_DNA"/>
</dbReference>
<dbReference type="InterPro" id="IPR016193">
    <property type="entry name" value="Cytidine_deaminase-like"/>
</dbReference>
<dbReference type="PANTHER" id="PTHR11079">
    <property type="entry name" value="CYTOSINE DEAMINASE FAMILY MEMBER"/>
    <property type="match status" value="1"/>
</dbReference>